<sequence length="141" mass="16583">MNSTKYRKIVLTENWADNNFIMIKEKVSCFPCPYSINFQISHPKILSGEAFWVAHDELCIGYYLGTNPDVFRPIFSHQRQILLDIVHDGEDEYNISNPHLRYARKKYLVGLDREKEMPMDCIEIILSFIHTALTIYHESNN</sequence>
<organism evidence="1">
    <name type="scientific">viral metagenome</name>
    <dbReference type="NCBI Taxonomy" id="1070528"/>
    <lineage>
        <taxon>unclassified sequences</taxon>
        <taxon>metagenomes</taxon>
        <taxon>organismal metagenomes</taxon>
    </lineage>
</organism>
<reference evidence="1" key="1">
    <citation type="journal article" date="2020" name="Nature">
        <title>Giant virus diversity and host interactions through global metagenomics.</title>
        <authorList>
            <person name="Schulz F."/>
            <person name="Roux S."/>
            <person name="Paez-Espino D."/>
            <person name="Jungbluth S."/>
            <person name="Walsh D.A."/>
            <person name="Denef V.J."/>
            <person name="McMahon K.D."/>
            <person name="Konstantinidis K.T."/>
            <person name="Eloe-Fadrosh E.A."/>
            <person name="Kyrpides N.C."/>
            <person name="Woyke T."/>
        </authorList>
    </citation>
    <scope>NUCLEOTIDE SEQUENCE</scope>
    <source>
        <strain evidence="1">GVMAG-M-3300009149-34</strain>
    </source>
</reference>
<evidence type="ECO:0000313" key="1">
    <source>
        <dbReference type="EMBL" id="QHT30209.1"/>
    </source>
</evidence>
<accession>A0A6C0EPG7</accession>
<name>A0A6C0EPG7_9ZZZZ</name>
<protein>
    <submittedName>
        <fullName evidence="1">Uncharacterized protein</fullName>
    </submittedName>
</protein>
<dbReference type="AlphaFoldDB" id="A0A6C0EPG7"/>
<proteinExistence type="predicted"/>
<dbReference type="EMBL" id="MN738893">
    <property type="protein sequence ID" value="QHT30209.1"/>
    <property type="molecule type" value="Genomic_DNA"/>
</dbReference>